<evidence type="ECO:0000256" key="3">
    <source>
        <dbReference type="ARBA" id="ARBA00022723"/>
    </source>
</evidence>
<keyword evidence="7" id="KW-0170">Cobalt</keyword>
<comment type="caution">
    <text evidence="8">Lacks conserved residue(s) required for the propagation of feature annotation.</text>
</comment>
<dbReference type="GO" id="GO:0008061">
    <property type="term" value="F:chitin binding"/>
    <property type="evidence" value="ECO:0007669"/>
    <property type="project" value="UniProtKB-UniRule"/>
</dbReference>
<dbReference type="InterPro" id="IPR011330">
    <property type="entry name" value="Glyco_hydro/deAcase_b/a-brl"/>
</dbReference>
<dbReference type="GO" id="GO:0016810">
    <property type="term" value="F:hydrolase activity, acting on carbon-nitrogen (but not peptide) bonds"/>
    <property type="evidence" value="ECO:0007669"/>
    <property type="project" value="InterPro"/>
</dbReference>
<keyword evidence="5" id="KW-0378">Hydrolase</keyword>
<name>A0AAN6V8X9_9PEZI</name>
<evidence type="ECO:0000259" key="11">
    <source>
        <dbReference type="PROSITE" id="PS50941"/>
    </source>
</evidence>
<feature type="disulfide bond" evidence="8">
    <location>
        <begin position="85"/>
        <end position="99"/>
    </location>
</feature>
<feature type="domain" description="Chitin-binding type-1" evidence="11">
    <location>
        <begin position="70"/>
        <end position="114"/>
    </location>
</feature>
<feature type="region of interest" description="Disordered" evidence="9">
    <location>
        <begin position="46"/>
        <end position="70"/>
    </location>
</feature>
<evidence type="ECO:0000256" key="4">
    <source>
        <dbReference type="ARBA" id="ARBA00022729"/>
    </source>
</evidence>
<feature type="disulfide bond" evidence="8">
    <location>
        <begin position="80"/>
        <end position="92"/>
    </location>
</feature>
<dbReference type="CDD" id="cd00035">
    <property type="entry name" value="ChtBD1"/>
    <property type="match status" value="1"/>
</dbReference>
<gene>
    <name evidence="13" type="ORF">C8A04DRAFT_34602</name>
</gene>
<dbReference type="GO" id="GO:0005975">
    <property type="term" value="P:carbohydrate metabolic process"/>
    <property type="evidence" value="ECO:0007669"/>
    <property type="project" value="InterPro"/>
</dbReference>
<dbReference type="CDD" id="cd11618">
    <property type="entry name" value="ChtBD1_1"/>
    <property type="match status" value="1"/>
</dbReference>
<dbReference type="PANTHER" id="PTHR46471">
    <property type="entry name" value="CHITIN DEACETYLASE"/>
    <property type="match status" value="1"/>
</dbReference>
<feature type="domain" description="NodB homology" evidence="12">
    <location>
        <begin position="148"/>
        <end position="343"/>
    </location>
</feature>
<feature type="disulfide bond" evidence="8">
    <location>
        <begin position="407"/>
        <end position="422"/>
    </location>
</feature>
<reference evidence="13" key="2">
    <citation type="submission" date="2023-05" db="EMBL/GenBank/DDBJ databases">
        <authorList>
            <consortium name="Lawrence Berkeley National Laboratory"/>
            <person name="Steindorff A."/>
            <person name="Hensen N."/>
            <person name="Bonometti L."/>
            <person name="Westerberg I."/>
            <person name="Brannstrom I.O."/>
            <person name="Guillou S."/>
            <person name="Cros-Aarteil S."/>
            <person name="Calhoun S."/>
            <person name="Haridas S."/>
            <person name="Kuo A."/>
            <person name="Mondo S."/>
            <person name="Pangilinan J."/>
            <person name="Riley R."/>
            <person name="Labutti K."/>
            <person name="Andreopoulos B."/>
            <person name="Lipzen A."/>
            <person name="Chen C."/>
            <person name="Yanf M."/>
            <person name="Daum C."/>
            <person name="Ng V."/>
            <person name="Clum A."/>
            <person name="Ohm R."/>
            <person name="Martin F."/>
            <person name="Silar P."/>
            <person name="Natvig D."/>
            <person name="Lalanne C."/>
            <person name="Gautier V."/>
            <person name="Ament-Velasquez S.L."/>
            <person name="Kruys A."/>
            <person name="Hutchinson M.I."/>
            <person name="Powell A.J."/>
            <person name="Barry K."/>
            <person name="Miller A.N."/>
            <person name="Grigoriev I.V."/>
            <person name="Debuchy R."/>
            <person name="Gladieux P."/>
            <person name="Thoren M.H."/>
            <person name="Johannesson H."/>
        </authorList>
    </citation>
    <scope>NUCLEOTIDE SEQUENCE</scope>
    <source>
        <strain evidence="13">CBS 141.50</strain>
    </source>
</reference>
<evidence type="ECO:0000256" key="5">
    <source>
        <dbReference type="ARBA" id="ARBA00022801"/>
    </source>
</evidence>
<dbReference type="Gene3D" id="3.30.60.10">
    <property type="entry name" value="Endochitinase-like"/>
    <property type="match status" value="2"/>
</dbReference>
<evidence type="ECO:0000256" key="2">
    <source>
        <dbReference type="ARBA" id="ARBA00022669"/>
    </source>
</evidence>
<dbReference type="Proteomes" id="UP001302676">
    <property type="component" value="Unassembled WGS sequence"/>
</dbReference>
<evidence type="ECO:0008006" key="15">
    <source>
        <dbReference type="Google" id="ProtNLM"/>
    </source>
</evidence>
<organism evidence="13 14">
    <name type="scientific">Dichotomopilus funicola</name>
    <dbReference type="NCBI Taxonomy" id="1934379"/>
    <lineage>
        <taxon>Eukaryota</taxon>
        <taxon>Fungi</taxon>
        <taxon>Dikarya</taxon>
        <taxon>Ascomycota</taxon>
        <taxon>Pezizomycotina</taxon>
        <taxon>Sordariomycetes</taxon>
        <taxon>Sordariomycetidae</taxon>
        <taxon>Sordariales</taxon>
        <taxon>Chaetomiaceae</taxon>
        <taxon>Dichotomopilus</taxon>
    </lineage>
</organism>
<evidence type="ECO:0000256" key="10">
    <source>
        <dbReference type="SAM" id="SignalP"/>
    </source>
</evidence>
<feature type="compositionally biased region" description="Low complexity" evidence="9">
    <location>
        <begin position="397"/>
        <end position="406"/>
    </location>
</feature>
<proteinExistence type="predicted"/>
<dbReference type="InterPro" id="IPR018371">
    <property type="entry name" value="Chitin-binding_1_CS"/>
</dbReference>
<feature type="chain" id="PRO_5042835707" description="Chitin deacetylase" evidence="10">
    <location>
        <begin position="18"/>
        <end position="569"/>
    </location>
</feature>
<dbReference type="InterPro" id="IPR036861">
    <property type="entry name" value="Endochitinase-like_sf"/>
</dbReference>
<keyword evidence="6" id="KW-0119">Carbohydrate metabolism</keyword>
<comment type="cofactor">
    <cofactor evidence="1">
        <name>Co(2+)</name>
        <dbReference type="ChEBI" id="CHEBI:48828"/>
    </cofactor>
</comment>
<dbReference type="GeneID" id="87819500"/>
<dbReference type="PROSITE" id="PS51677">
    <property type="entry name" value="NODB"/>
    <property type="match status" value="1"/>
</dbReference>
<feature type="disulfide bond" evidence="8">
    <location>
        <begin position="421"/>
        <end position="435"/>
    </location>
</feature>
<sequence length="569" mass="60006">MKLSSALLAASVGLAVAHSERSEHLPKILGGRKFLSELVAKRKEDFGEIPSGPRHANGRSLERRQDDGEDDQCGPGIGACADGECCSAEGWCGIGYDYCTAPDCQINYGSGCDANQKPAGLDTSGVARPKLGDALYGGEGIYDCVNPGDIAITFDDGPYLYTNDLLDKLESYGAKATFFITGTNIGKGQINDPTTIYPEIIRRMHADGHQIASHTWSHQNASQLTNDQFKNQMIWNEIALNSILGFFPAYMRPPFSICEANCQTILETLGYHAIYFDLDTEGYLHDDPTQIQTSKDIWDTAIKGADPESDNYLQIEHDIHYQTVYNLTDYILTSLVAAGFNAVTVGECLGDPVDNWYRAGPDGSVTVPTTSVPLPTITGPVDPGDGPTRTTISLEPTGTGTSTDGSCGRGVSCLGTEWGDCCSVFGWCGSSDDYCSPDKCQPDWGTCSGGSASSVTTTPAPTTSSTTKPPASSTTTSSSSTTSKPPASSSSTKSTSTSTKPSSTKTTTSTPSSTGLPISTDGTCGSRANRTCKGSTFGKCCSSSNKCTSSSLSCIELLGCQPKYGTCSS</sequence>
<dbReference type="SMART" id="SM00270">
    <property type="entry name" value="ChtBD1"/>
    <property type="match status" value="2"/>
</dbReference>
<evidence type="ECO:0000256" key="8">
    <source>
        <dbReference type="PROSITE-ProRule" id="PRU00261"/>
    </source>
</evidence>
<dbReference type="SUPFAM" id="SSF57016">
    <property type="entry name" value="Plant lectins/antimicrobial peptides"/>
    <property type="match status" value="2"/>
</dbReference>
<evidence type="ECO:0000313" key="13">
    <source>
        <dbReference type="EMBL" id="KAK4147058.1"/>
    </source>
</evidence>
<feature type="compositionally biased region" description="Low complexity" evidence="9">
    <location>
        <begin position="451"/>
        <end position="514"/>
    </location>
</feature>
<keyword evidence="14" id="KW-1185">Reference proteome</keyword>
<dbReference type="AlphaFoldDB" id="A0AAN6V8X9"/>
<keyword evidence="2 8" id="KW-0147">Chitin-binding</keyword>
<dbReference type="RefSeq" id="XP_062640429.1">
    <property type="nucleotide sequence ID" value="XM_062782887.1"/>
</dbReference>
<dbReference type="PANTHER" id="PTHR46471:SF2">
    <property type="entry name" value="CHITIN DEACETYLASE-RELATED"/>
    <property type="match status" value="1"/>
</dbReference>
<protein>
    <recommendedName>
        <fullName evidence="15">Chitin deacetylase</fullName>
    </recommendedName>
</protein>
<dbReference type="CDD" id="cd10951">
    <property type="entry name" value="CE4_ClCDA_like"/>
    <property type="match status" value="1"/>
</dbReference>
<dbReference type="InterPro" id="IPR002509">
    <property type="entry name" value="NODB_dom"/>
</dbReference>
<evidence type="ECO:0000256" key="9">
    <source>
        <dbReference type="SAM" id="MobiDB-lite"/>
    </source>
</evidence>
<evidence type="ECO:0000256" key="7">
    <source>
        <dbReference type="ARBA" id="ARBA00023285"/>
    </source>
</evidence>
<keyword evidence="8" id="KW-1015">Disulfide bond</keyword>
<dbReference type="Pfam" id="PF01522">
    <property type="entry name" value="Polysacc_deac_1"/>
    <property type="match status" value="1"/>
</dbReference>
<accession>A0AAN6V8X9</accession>
<dbReference type="PROSITE" id="PS50941">
    <property type="entry name" value="CHIT_BIND_I_2"/>
    <property type="match status" value="2"/>
</dbReference>
<dbReference type="EMBL" id="MU853558">
    <property type="protein sequence ID" value="KAK4147058.1"/>
    <property type="molecule type" value="Genomic_DNA"/>
</dbReference>
<feature type="region of interest" description="Disordered" evidence="9">
    <location>
        <begin position="451"/>
        <end position="515"/>
    </location>
</feature>
<feature type="domain" description="Chitin-binding type-1" evidence="11">
    <location>
        <begin position="404"/>
        <end position="449"/>
    </location>
</feature>
<dbReference type="PROSITE" id="PS00026">
    <property type="entry name" value="CHIT_BIND_I_1"/>
    <property type="match status" value="1"/>
</dbReference>
<feature type="region of interest" description="Disordered" evidence="9">
    <location>
        <begin position="370"/>
        <end position="406"/>
    </location>
</feature>
<reference evidence="13" key="1">
    <citation type="journal article" date="2023" name="Mol. Phylogenet. Evol.">
        <title>Genome-scale phylogeny and comparative genomics of the fungal order Sordariales.</title>
        <authorList>
            <person name="Hensen N."/>
            <person name="Bonometti L."/>
            <person name="Westerberg I."/>
            <person name="Brannstrom I.O."/>
            <person name="Guillou S."/>
            <person name="Cros-Aarteil S."/>
            <person name="Calhoun S."/>
            <person name="Haridas S."/>
            <person name="Kuo A."/>
            <person name="Mondo S."/>
            <person name="Pangilinan J."/>
            <person name="Riley R."/>
            <person name="LaButti K."/>
            <person name="Andreopoulos B."/>
            <person name="Lipzen A."/>
            <person name="Chen C."/>
            <person name="Yan M."/>
            <person name="Daum C."/>
            <person name="Ng V."/>
            <person name="Clum A."/>
            <person name="Steindorff A."/>
            <person name="Ohm R.A."/>
            <person name="Martin F."/>
            <person name="Silar P."/>
            <person name="Natvig D.O."/>
            <person name="Lalanne C."/>
            <person name="Gautier V."/>
            <person name="Ament-Velasquez S.L."/>
            <person name="Kruys A."/>
            <person name="Hutchinson M.I."/>
            <person name="Powell A.J."/>
            <person name="Barry K."/>
            <person name="Miller A.N."/>
            <person name="Grigoriev I.V."/>
            <person name="Debuchy R."/>
            <person name="Gladieux P."/>
            <person name="Hiltunen Thoren M."/>
            <person name="Johannesson H."/>
        </authorList>
    </citation>
    <scope>NUCLEOTIDE SEQUENCE</scope>
    <source>
        <strain evidence="13">CBS 141.50</strain>
    </source>
</reference>
<dbReference type="Gene3D" id="3.20.20.370">
    <property type="entry name" value="Glycoside hydrolase/deacetylase"/>
    <property type="match status" value="1"/>
</dbReference>
<evidence type="ECO:0000256" key="1">
    <source>
        <dbReference type="ARBA" id="ARBA00001941"/>
    </source>
</evidence>
<keyword evidence="3" id="KW-0479">Metal-binding</keyword>
<evidence type="ECO:0000256" key="6">
    <source>
        <dbReference type="ARBA" id="ARBA00023277"/>
    </source>
</evidence>
<dbReference type="SUPFAM" id="SSF88713">
    <property type="entry name" value="Glycoside hydrolase/deacetylase"/>
    <property type="match status" value="1"/>
</dbReference>
<comment type="caution">
    <text evidence="13">The sequence shown here is derived from an EMBL/GenBank/DDBJ whole genome shotgun (WGS) entry which is preliminary data.</text>
</comment>
<dbReference type="GO" id="GO:0046872">
    <property type="term" value="F:metal ion binding"/>
    <property type="evidence" value="ECO:0007669"/>
    <property type="project" value="UniProtKB-KW"/>
</dbReference>
<evidence type="ECO:0000313" key="14">
    <source>
        <dbReference type="Proteomes" id="UP001302676"/>
    </source>
</evidence>
<evidence type="ECO:0000259" key="12">
    <source>
        <dbReference type="PROSITE" id="PS51677"/>
    </source>
</evidence>
<dbReference type="InterPro" id="IPR001002">
    <property type="entry name" value="Chitin-bd_1"/>
</dbReference>
<keyword evidence="4 10" id="KW-0732">Signal</keyword>
<feature type="signal peptide" evidence="10">
    <location>
        <begin position="1"/>
        <end position="17"/>
    </location>
</feature>